<dbReference type="Gramene" id="ONIVA03G09610.8">
    <property type="protein sequence ID" value="ONIVA03G09610.8"/>
    <property type="gene ID" value="ONIVA03G09610"/>
</dbReference>
<reference evidence="7" key="2">
    <citation type="submission" date="2018-04" db="EMBL/GenBank/DDBJ databases">
        <title>OnivRS2 (Oryza nivara Reference Sequence Version 2).</title>
        <authorList>
            <person name="Zhang J."/>
            <person name="Kudrna D."/>
            <person name="Lee S."/>
            <person name="Talag J."/>
            <person name="Rajasekar S."/>
            <person name="Welchert J."/>
            <person name="Hsing Y.-I."/>
            <person name="Wing R.A."/>
        </authorList>
    </citation>
    <scope>NUCLEOTIDE SEQUENCE [LARGE SCALE GENOMIC DNA]</scope>
    <source>
        <strain evidence="7">SL10</strain>
    </source>
</reference>
<dbReference type="HOGENOM" id="CLU_1196517_0_0_1"/>
<evidence type="ECO:0000256" key="6">
    <source>
        <dbReference type="SAM" id="MobiDB-lite"/>
    </source>
</evidence>
<comment type="similarity">
    <text evidence="2">Belongs to the NRAMP (TC 2.A.55) family.</text>
</comment>
<keyword evidence="5" id="KW-0472">Membrane</keyword>
<dbReference type="Pfam" id="PF01566">
    <property type="entry name" value="Nramp"/>
    <property type="match status" value="1"/>
</dbReference>
<protein>
    <submittedName>
        <fullName evidence="7">Uncharacterized protein</fullName>
    </submittedName>
</protein>
<dbReference type="GO" id="GO:0005384">
    <property type="term" value="F:manganese ion transmembrane transporter activity"/>
    <property type="evidence" value="ECO:0007669"/>
    <property type="project" value="TreeGrafter"/>
</dbReference>
<dbReference type="GO" id="GO:0034755">
    <property type="term" value="P:iron ion transmembrane transport"/>
    <property type="evidence" value="ECO:0007669"/>
    <property type="project" value="TreeGrafter"/>
</dbReference>
<evidence type="ECO:0000313" key="8">
    <source>
        <dbReference type="Proteomes" id="UP000006591"/>
    </source>
</evidence>
<dbReference type="Proteomes" id="UP000006591">
    <property type="component" value="Chromosome 3"/>
</dbReference>
<proteinExistence type="inferred from homology"/>
<dbReference type="AlphaFoldDB" id="A0A0E0GJ67"/>
<feature type="region of interest" description="Disordered" evidence="6">
    <location>
        <begin position="147"/>
        <end position="232"/>
    </location>
</feature>
<evidence type="ECO:0000313" key="7">
    <source>
        <dbReference type="EnsemblPlants" id="ONIVA03G09610.8"/>
    </source>
</evidence>
<dbReference type="GO" id="GO:0015086">
    <property type="term" value="F:cadmium ion transmembrane transporter activity"/>
    <property type="evidence" value="ECO:0007669"/>
    <property type="project" value="TreeGrafter"/>
</dbReference>
<name>A0A0E0GJ67_ORYNI</name>
<evidence type="ECO:0000256" key="1">
    <source>
        <dbReference type="ARBA" id="ARBA00004141"/>
    </source>
</evidence>
<evidence type="ECO:0000256" key="4">
    <source>
        <dbReference type="ARBA" id="ARBA00022989"/>
    </source>
</evidence>
<sequence>MEEGAKIGREHEQQQQQHGRVNGSGRVAAVGGGSGGGGDEIEIEVAAAAGASPSRQHGGLHGDVQAPTWKRFLAHVGPGFVISIAYLDPRRHLAELCMGEYPKYVKYCLWLLAELGVIAATIPGVLGTALAYNMLLHIPFWAGAARGSRPAGGEERRVCAGAGRREERSGVRTRAAAGEDRSSAGMRGEVSPTTPGEGSPTAAVRAGGGVGHGAHELGGGDEAIAAAGLPAP</sequence>
<dbReference type="PANTHER" id="PTHR11706">
    <property type="entry name" value="SOLUTE CARRIER PROTEIN FAMILY 11 MEMBER"/>
    <property type="match status" value="1"/>
</dbReference>
<comment type="subcellular location">
    <subcellularLocation>
        <location evidence="1">Membrane</location>
        <topology evidence="1">Multi-pass membrane protein</topology>
    </subcellularLocation>
</comment>
<keyword evidence="3" id="KW-0812">Transmembrane</keyword>
<evidence type="ECO:0000256" key="2">
    <source>
        <dbReference type="ARBA" id="ARBA00009965"/>
    </source>
</evidence>
<feature type="compositionally biased region" description="Low complexity" evidence="6">
    <location>
        <begin position="14"/>
        <end position="29"/>
    </location>
</feature>
<accession>A0A0E0GJ67</accession>
<dbReference type="InterPro" id="IPR001046">
    <property type="entry name" value="NRAMP_fam"/>
</dbReference>
<keyword evidence="4" id="KW-1133">Transmembrane helix</keyword>
<evidence type="ECO:0000256" key="5">
    <source>
        <dbReference type="ARBA" id="ARBA00023136"/>
    </source>
</evidence>
<evidence type="ECO:0000256" key="3">
    <source>
        <dbReference type="ARBA" id="ARBA00022692"/>
    </source>
</evidence>
<feature type="compositionally biased region" description="Basic and acidic residues" evidence="6">
    <location>
        <begin position="152"/>
        <end position="170"/>
    </location>
</feature>
<dbReference type="GO" id="GO:0005886">
    <property type="term" value="C:plasma membrane"/>
    <property type="evidence" value="ECO:0007669"/>
    <property type="project" value="TreeGrafter"/>
</dbReference>
<keyword evidence="8" id="KW-1185">Reference proteome</keyword>
<feature type="region of interest" description="Disordered" evidence="6">
    <location>
        <begin position="1"/>
        <end position="38"/>
    </location>
</feature>
<dbReference type="EnsemblPlants" id="ONIVA03G09610.8">
    <property type="protein sequence ID" value="ONIVA03G09610.8"/>
    <property type="gene ID" value="ONIVA03G09610"/>
</dbReference>
<reference evidence="7" key="1">
    <citation type="submission" date="2015-04" db="UniProtKB">
        <authorList>
            <consortium name="EnsemblPlants"/>
        </authorList>
    </citation>
    <scope>IDENTIFICATION</scope>
    <source>
        <strain evidence="7">SL10</strain>
    </source>
</reference>
<organism evidence="7">
    <name type="scientific">Oryza nivara</name>
    <name type="common">Indian wild rice</name>
    <name type="synonym">Oryza sativa f. spontanea</name>
    <dbReference type="NCBI Taxonomy" id="4536"/>
    <lineage>
        <taxon>Eukaryota</taxon>
        <taxon>Viridiplantae</taxon>
        <taxon>Streptophyta</taxon>
        <taxon>Embryophyta</taxon>
        <taxon>Tracheophyta</taxon>
        <taxon>Spermatophyta</taxon>
        <taxon>Magnoliopsida</taxon>
        <taxon>Liliopsida</taxon>
        <taxon>Poales</taxon>
        <taxon>Poaceae</taxon>
        <taxon>BOP clade</taxon>
        <taxon>Oryzoideae</taxon>
        <taxon>Oryzeae</taxon>
        <taxon>Oryzinae</taxon>
        <taxon>Oryza</taxon>
    </lineage>
</organism>
<feature type="compositionally biased region" description="Gly residues" evidence="6">
    <location>
        <begin position="206"/>
        <end position="221"/>
    </location>
</feature>
<feature type="compositionally biased region" description="Basic and acidic residues" evidence="6">
    <location>
        <begin position="1"/>
        <end position="13"/>
    </location>
</feature>
<dbReference type="PANTHER" id="PTHR11706:SF47">
    <property type="entry name" value="METAL TRANSPORTER NRAMP4"/>
    <property type="match status" value="1"/>
</dbReference>